<evidence type="ECO:0000256" key="3">
    <source>
        <dbReference type="ARBA" id="ARBA00022837"/>
    </source>
</evidence>
<dbReference type="SUPFAM" id="SSF47473">
    <property type="entry name" value="EF-hand"/>
    <property type="match status" value="1"/>
</dbReference>
<keyword evidence="1" id="KW-0479">Metal-binding</keyword>
<dbReference type="AlphaFoldDB" id="A0AAN8PDA2"/>
<dbReference type="EMBL" id="JAWJWE010000036">
    <property type="protein sequence ID" value="KAK6628948.1"/>
    <property type="molecule type" value="Genomic_DNA"/>
</dbReference>
<evidence type="ECO:0000259" key="5">
    <source>
        <dbReference type="PROSITE" id="PS50222"/>
    </source>
</evidence>
<dbReference type="PROSITE" id="PS50222">
    <property type="entry name" value="EF_HAND_2"/>
    <property type="match status" value="3"/>
</dbReference>
<protein>
    <recommendedName>
        <fullName evidence="5">EF-hand domain-containing protein</fullName>
    </recommendedName>
</protein>
<dbReference type="Proteomes" id="UP001372834">
    <property type="component" value="Unassembled WGS sequence"/>
</dbReference>
<reference evidence="6 7" key="1">
    <citation type="submission" date="2023-10" db="EMBL/GenBank/DDBJ databases">
        <title>Genomes of two closely related lineages of the louse Polyplax serrata with different host specificities.</title>
        <authorList>
            <person name="Martinu J."/>
            <person name="Tarabai H."/>
            <person name="Stefka J."/>
            <person name="Hypsa V."/>
        </authorList>
    </citation>
    <scope>NUCLEOTIDE SEQUENCE [LARGE SCALE GENOMIC DNA]</scope>
    <source>
        <strain evidence="6">HR10_N</strain>
    </source>
</reference>
<evidence type="ECO:0000256" key="2">
    <source>
        <dbReference type="ARBA" id="ARBA00022737"/>
    </source>
</evidence>
<feature type="region of interest" description="Disordered" evidence="4">
    <location>
        <begin position="1"/>
        <end position="26"/>
    </location>
</feature>
<feature type="domain" description="EF-hand" evidence="5">
    <location>
        <begin position="29"/>
        <end position="64"/>
    </location>
</feature>
<feature type="compositionally biased region" description="Polar residues" evidence="4">
    <location>
        <begin position="1"/>
        <end position="22"/>
    </location>
</feature>
<dbReference type="PROSITE" id="PS00018">
    <property type="entry name" value="EF_HAND_1"/>
    <property type="match status" value="2"/>
</dbReference>
<comment type="caution">
    <text evidence="6">The sequence shown here is derived from an EMBL/GenBank/DDBJ whole genome shotgun (WGS) entry which is preliminary data.</text>
</comment>
<feature type="domain" description="EF-hand" evidence="5">
    <location>
        <begin position="130"/>
        <end position="165"/>
    </location>
</feature>
<sequence length="199" mass="23396">MLNNSENWVSTHSDPTRSQSSLVHDLTKEDEERIEKMFKRLDLDGNGKIDIHDLSMSLKETGVNPLYAKKFLERSDQNKSGHISLEDFIQYVKEHEKNLKLVFSTFDKNRDGKLDIEELVKAFKELGIDIERSEAAKMVQRMDTDGSLNISYNEWRDFLFYAPSHDIQELIKYWRHSSALNRNLLQFRNPVKVCEDQWA</sequence>
<accession>A0AAN8PDA2</accession>
<evidence type="ECO:0000256" key="1">
    <source>
        <dbReference type="ARBA" id="ARBA00022723"/>
    </source>
</evidence>
<dbReference type="Pfam" id="PF13499">
    <property type="entry name" value="EF-hand_7"/>
    <property type="match status" value="2"/>
</dbReference>
<proteinExistence type="predicted"/>
<dbReference type="GO" id="GO:0005509">
    <property type="term" value="F:calcium ion binding"/>
    <property type="evidence" value="ECO:0007669"/>
    <property type="project" value="InterPro"/>
</dbReference>
<evidence type="ECO:0000256" key="4">
    <source>
        <dbReference type="SAM" id="MobiDB-lite"/>
    </source>
</evidence>
<dbReference type="InterPro" id="IPR011992">
    <property type="entry name" value="EF-hand-dom_pair"/>
</dbReference>
<dbReference type="InterPro" id="IPR002048">
    <property type="entry name" value="EF_hand_dom"/>
</dbReference>
<gene>
    <name evidence="6" type="ORF">RUM43_002765</name>
</gene>
<name>A0AAN8PDA2_POLSC</name>
<evidence type="ECO:0000313" key="6">
    <source>
        <dbReference type="EMBL" id="KAK6628948.1"/>
    </source>
</evidence>
<keyword evidence="2" id="KW-0677">Repeat</keyword>
<dbReference type="PANTHER" id="PTHR45942">
    <property type="entry name" value="PROTEIN PHOSPATASE 3 REGULATORY SUBUNIT B ALPHA ISOFORM TYPE 1"/>
    <property type="match status" value="1"/>
</dbReference>
<dbReference type="SMART" id="SM00054">
    <property type="entry name" value="EFh"/>
    <property type="match status" value="4"/>
</dbReference>
<organism evidence="6 7">
    <name type="scientific">Polyplax serrata</name>
    <name type="common">Common mouse louse</name>
    <dbReference type="NCBI Taxonomy" id="468196"/>
    <lineage>
        <taxon>Eukaryota</taxon>
        <taxon>Metazoa</taxon>
        <taxon>Ecdysozoa</taxon>
        <taxon>Arthropoda</taxon>
        <taxon>Hexapoda</taxon>
        <taxon>Insecta</taxon>
        <taxon>Pterygota</taxon>
        <taxon>Neoptera</taxon>
        <taxon>Paraneoptera</taxon>
        <taxon>Psocodea</taxon>
        <taxon>Troctomorpha</taxon>
        <taxon>Phthiraptera</taxon>
        <taxon>Anoplura</taxon>
        <taxon>Polyplacidae</taxon>
        <taxon>Polyplax</taxon>
    </lineage>
</organism>
<feature type="domain" description="EF-hand" evidence="5">
    <location>
        <begin position="94"/>
        <end position="129"/>
    </location>
</feature>
<evidence type="ECO:0000313" key="7">
    <source>
        <dbReference type="Proteomes" id="UP001372834"/>
    </source>
</evidence>
<keyword evidence="3" id="KW-0106">Calcium</keyword>
<dbReference type="FunFam" id="1.10.238.10:FF:000028">
    <property type="entry name" value="Putative calcium-binding mitochondrial carrier protein scamc-2"/>
    <property type="match status" value="1"/>
</dbReference>
<dbReference type="Gene3D" id="1.10.238.10">
    <property type="entry name" value="EF-hand"/>
    <property type="match status" value="2"/>
</dbReference>
<dbReference type="InterPro" id="IPR018247">
    <property type="entry name" value="EF_Hand_1_Ca_BS"/>
</dbReference>